<evidence type="ECO:0000313" key="3">
    <source>
        <dbReference type="Proteomes" id="UP000092154"/>
    </source>
</evidence>
<keyword evidence="3" id="KW-1185">Reference proteome</keyword>
<proteinExistence type="predicted"/>
<feature type="compositionally biased region" description="Polar residues" evidence="1">
    <location>
        <begin position="98"/>
        <end position="109"/>
    </location>
</feature>
<dbReference type="OrthoDB" id="2684925at2759"/>
<gene>
    <name evidence="2" type="ORF">K503DRAFT_780794</name>
</gene>
<name>A0A1B7N8R9_9AGAM</name>
<dbReference type="InParanoid" id="A0A1B7N8R9"/>
<dbReference type="EMBL" id="KV448186">
    <property type="protein sequence ID" value="OAX41224.1"/>
    <property type="molecule type" value="Genomic_DNA"/>
</dbReference>
<accession>A0A1B7N8R9</accession>
<feature type="compositionally biased region" description="Basic and acidic residues" evidence="1">
    <location>
        <begin position="39"/>
        <end position="49"/>
    </location>
</feature>
<feature type="compositionally biased region" description="Basic and acidic residues" evidence="1">
    <location>
        <begin position="87"/>
        <end position="96"/>
    </location>
</feature>
<protein>
    <submittedName>
        <fullName evidence="2">Uncharacterized protein</fullName>
    </submittedName>
</protein>
<evidence type="ECO:0000313" key="2">
    <source>
        <dbReference type="EMBL" id="OAX41224.1"/>
    </source>
</evidence>
<evidence type="ECO:0000256" key="1">
    <source>
        <dbReference type="SAM" id="MobiDB-lite"/>
    </source>
</evidence>
<feature type="region of interest" description="Disordered" evidence="1">
    <location>
        <begin position="33"/>
        <end position="109"/>
    </location>
</feature>
<feature type="non-terminal residue" evidence="2">
    <location>
        <position position="109"/>
    </location>
</feature>
<dbReference type="AlphaFoldDB" id="A0A1B7N8R9"/>
<reference evidence="2 3" key="1">
    <citation type="submission" date="2016-06" db="EMBL/GenBank/DDBJ databases">
        <title>Comparative genomics of the ectomycorrhizal sister species Rhizopogon vinicolor and Rhizopogon vesiculosus (Basidiomycota: Boletales) reveals a divergence of the mating type B locus.</title>
        <authorList>
            <consortium name="DOE Joint Genome Institute"/>
            <person name="Mujic A.B."/>
            <person name="Kuo A."/>
            <person name="Tritt A."/>
            <person name="Lipzen A."/>
            <person name="Chen C."/>
            <person name="Johnson J."/>
            <person name="Sharma A."/>
            <person name="Barry K."/>
            <person name="Grigoriev I.V."/>
            <person name="Spatafora J.W."/>
        </authorList>
    </citation>
    <scope>NUCLEOTIDE SEQUENCE [LARGE SCALE GENOMIC DNA]</scope>
    <source>
        <strain evidence="2 3">AM-OR11-026</strain>
    </source>
</reference>
<sequence length="109" mass="11800">MTQVRQNLANSRELNGRVTYAALIHKVKTATVSKHVNKEKKVADAEKPKVNVNNAEAKKTPPDQTPSSSKVDHPPLDSAIMTAASEPDPKTLEKKISPTPTTHPPANSE</sequence>
<organism evidence="2 3">
    <name type="scientific">Rhizopogon vinicolor AM-OR11-026</name>
    <dbReference type="NCBI Taxonomy" id="1314800"/>
    <lineage>
        <taxon>Eukaryota</taxon>
        <taxon>Fungi</taxon>
        <taxon>Dikarya</taxon>
        <taxon>Basidiomycota</taxon>
        <taxon>Agaricomycotina</taxon>
        <taxon>Agaricomycetes</taxon>
        <taxon>Agaricomycetidae</taxon>
        <taxon>Boletales</taxon>
        <taxon>Suillineae</taxon>
        <taxon>Rhizopogonaceae</taxon>
        <taxon>Rhizopogon</taxon>
    </lineage>
</organism>
<dbReference type="Proteomes" id="UP000092154">
    <property type="component" value="Unassembled WGS sequence"/>
</dbReference>